<evidence type="ECO:0000313" key="8">
    <source>
        <dbReference type="EMBL" id="CQR48850.1"/>
    </source>
</evidence>
<evidence type="ECO:0000256" key="2">
    <source>
        <dbReference type="ARBA" id="ARBA00007412"/>
    </source>
</evidence>
<dbReference type="GO" id="GO:0006527">
    <property type="term" value="P:L-arginine catabolic process"/>
    <property type="evidence" value="ECO:0007669"/>
    <property type="project" value="InterPro"/>
</dbReference>
<dbReference type="EMBL" id="CSTE01000001">
    <property type="protein sequence ID" value="CQR48850.1"/>
    <property type="molecule type" value="Genomic_DNA"/>
</dbReference>
<dbReference type="OrthoDB" id="30748at2157"/>
<dbReference type="GO" id="GO:0008792">
    <property type="term" value="F:arginine decarboxylase activity"/>
    <property type="evidence" value="ECO:0007669"/>
    <property type="project" value="UniProtKB-EC"/>
</dbReference>
<dbReference type="Proteomes" id="UP000198902">
    <property type="component" value="Unassembled WGS sequence"/>
</dbReference>
<comment type="catalytic activity">
    <reaction evidence="7">
        <text>L-arginine + H(+) = agmatine + CO2</text>
        <dbReference type="Rhea" id="RHEA:17641"/>
        <dbReference type="ChEBI" id="CHEBI:15378"/>
        <dbReference type="ChEBI" id="CHEBI:16526"/>
        <dbReference type="ChEBI" id="CHEBI:32682"/>
        <dbReference type="ChEBI" id="CHEBI:58145"/>
        <dbReference type="EC" id="4.1.1.19"/>
    </reaction>
</comment>
<dbReference type="Gene3D" id="3.50.20.10">
    <property type="entry name" value="Pyruvoyl-Dependent Histidine Decarboxylase, subunit B"/>
    <property type="match status" value="1"/>
</dbReference>
<dbReference type="SFLD" id="SFLDS00055">
    <property type="entry name" value="Pyruvoyl-Dependent_Histidine/A"/>
    <property type="match status" value="1"/>
</dbReference>
<evidence type="ECO:0000256" key="5">
    <source>
        <dbReference type="ARBA" id="ARBA00023239"/>
    </source>
</evidence>
<dbReference type="PANTHER" id="PTHR40438">
    <property type="entry name" value="PYRUVOYL-DEPENDENT ARGININE DECARBOXYLASE"/>
    <property type="match status" value="1"/>
</dbReference>
<evidence type="ECO:0000256" key="3">
    <source>
        <dbReference type="ARBA" id="ARBA00012426"/>
    </source>
</evidence>
<keyword evidence="6" id="KW-0670">Pyruvate</keyword>
<dbReference type="PANTHER" id="PTHR40438:SF1">
    <property type="entry name" value="PYRUVOYL-DEPENDENT ARGININE DECARBOXYLASE"/>
    <property type="match status" value="1"/>
</dbReference>
<protein>
    <recommendedName>
        <fullName evidence="3">arginine decarboxylase</fullName>
        <ecNumber evidence="3">4.1.1.19</ecNumber>
    </recommendedName>
</protein>
<proteinExistence type="inferred from homology"/>
<dbReference type="Pfam" id="PF01862">
    <property type="entry name" value="PvlArgDC"/>
    <property type="match status" value="1"/>
</dbReference>
<evidence type="ECO:0000256" key="4">
    <source>
        <dbReference type="ARBA" id="ARBA00022793"/>
    </source>
</evidence>
<dbReference type="AlphaFoldDB" id="A0A0D6JMM4"/>
<dbReference type="InterPro" id="IPR002724">
    <property type="entry name" value="Pyruvoyl-dep_arg_deCO2ase"/>
</dbReference>
<reference evidence="9" key="1">
    <citation type="submission" date="2015-03" db="EMBL/GenBank/DDBJ databases">
        <authorList>
            <person name="Urmite Genomes"/>
        </authorList>
    </citation>
    <scope>NUCLEOTIDE SEQUENCE [LARGE SCALE GENOMIC DNA]</scope>
    <source>
        <strain evidence="9">Arc-Hr</strain>
    </source>
</reference>
<comment type="similarity">
    <text evidence="2">Belongs to the PdaD family.</text>
</comment>
<dbReference type="SUPFAM" id="SSF56271">
    <property type="entry name" value="Pyruvoyl-dependent histidine and arginine decarboxylases"/>
    <property type="match status" value="1"/>
</dbReference>
<keyword evidence="4" id="KW-0210">Decarboxylase</keyword>
<sequence>MNTIRVVRGVGTAPTEMASYDAALAAANVHNYNLVAVSSVVPADATVEAVDVAPDLGPAGNRLTVVQARETTSTPGETAVAGLGWATGSGPGLFYEASGTDEDDVRAAVLDGLDAGRNLREWSFDDEEVALTTGTHEGDGYTTAVTVAAYGQSESVF</sequence>
<dbReference type="InterPro" id="IPR016104">
    <property type="entry name" value="Pyr-dep_his/arg-deCO2ase"/>
</dbReference>
<dbReference type="RefSeq" id="WP_089776860.1">
    <property type="nucleotide sequence ID" value="NZ_CABLRR010000001.1"/>
</dbReference>
<evidence type="ECO:0000256" key="7">
    <source>
        <dbReference type="ARBA" id="ARBA00049309"/>
    </source>
</evidence>
<dbReference type="EC" id="4.1.1.19" evidence="3"/>
<organism evidence="8 9">
    <name type="scientific">Haloferax massiliensis</name>
    <dbReference type="NCBI Taxonomy" id="1476858"/>
    <lineage>
        <taxon>Archaea</taxon>
        <taxon>Methanobacteriati</taxon>
        <taxon>Methanobacteriota</taxon>
        <taxon>Stenosarchaea group</taxon>
        <taxon>Halobacteria</taxon>
        <taxon>Halobacteriales</taxon>
        <taxon>Haloferacaceae</taxon>
        <taxon>Haloferax</taxon>
    </lineage>
</organism>
<keyword evidence="9" id="KW-1185">Reference proteome</keyword>
<gene>
    <name evidence="8" type="primary">pdaD</name>
    <name evidence="8" type="ORF">BN996_00299</name>
</gene>
<name>A0A0D6JMM4_9EURY</name>
<accession>A0A0D6JMM4</accession>
<evidence type="ECO:0000256" key="6">
    <source>
        <dbReference type="ARBA" id="ARBA00023317"/>
    </source>
</evidence>
<comment type="cofactor">
    <cofactor evidence="1">
        <name>pyruvate</name>
        <dbReference type="ChEBI" id="CHEBI:15361"/>
    </cofactor>
</comment>
<keyword evidence="5" id="KW-0456">Lyase</keyword>
<dbReference type="SFLD" id="SFLDG01170">
    <property type="entry name" value="Pyruvoyl-dependent_arginine_de"/>
    <property type="match status" value="1"/>
</dbReference>
<evidence type="ECO:0000313" key="9">
    <source>
        <dbReference type="Proteomes" id="UP000198902"/>
    </source>
</evidence>
<evidence type="ECO:0000256" key="1">
    <source>
        <dbReference type="ARBA" id="ARBA00001928"/>
    </source>
</evidence>
<dbReference type="InterPro" id="IPR016105">
    <property type="entry name" value="Pyr-dep_his/arg-deCO2ase_sand"/>
</dbReference>